<organism evidence="2 3">
    <name type="scientific">Funneliformis mosseae</name>
    <name type="common">Endomycorrhizal fungus</name>
    <name type="synonym">Glomus mosseae</name>
    <dbReference type="NCBI Taxonomy" id="27381"/>
    <lineage>
        <taxon>Eukaryota</taxon>
        <taxon>Fungi</taxon>
        <taxon>Fungi incertae sedis</taxon>
        <taxon>Mucoromycota</taxon>
        <taxon>Glomeromycotina</taxon>
        <taxon>Glomeromycetes</taxon>
        <taxon>Glomerales</taxon>
        <taxon>Glomeraceae</taxon>
        <taxon>Funneliformis</taxon>
    </lineage>
</organism>
<comment type="caution">
    <text evidence="2">The sequence shown here is derived from an EMBL/GenBank/DDBJ whole genome shotgun (WGS) entry which is preliminary data.</text>
</comment>
<dbReference type="GO" id="GO:0005524">
    <property type="term" value="F:ATP binding"/>
    <property type="evidence" value="ECO:0007669"/>
    <property type="project" value="InterPro"/>
</dbReference>
<dbReference type="InterPro" id="IPR000719">
    <property type="entry name" value="Prot_kinase_dom"/>
</dbReference>
<dbReference type="GO" id="GO:0004714">
    <property type="term" value="F:transmembrane receptor protein tyrosine kinase activity"/>
    <property type="evidence" value="ECO:0007669"/>
    <property type="project" value="TreeGrafter"/>
</dbReference>
<dbReference type="EMBL" id="CAJVPP010017537">
    <property type="protein sequence ID" value="CAG8732872.1"/>
    <property type="molecule type" value="Genomic_DNA"/>
</dbReference>
<name>A0A9N9NFH2_FUNMO</name>
<dbReference type="GO" id="GO:0005886">
    <property type="term" value="C:plasma membrane"/>
    <property type="evidence" value="ECO:0007669"/>
    <property type="project" value="TreeGrafter"/>
</dbReference>
<dbReference type="Pfam" id="PF07714">
    <property type="entry name" value="PK_Tyr_Ser-Thr"/>
    <property type="match status" value="1"/>
</dbReference>
<feature type="domain" description="Protein kinase" evidence="1">
    <location>
        <begin position="24"/>
        <end position="136"/>
    </location>
</feature>
<dbReference type="PANTHER" id="PTHR24416:SF611">
    <property type="entry name" value="TYROSINE-PROTEIN KINASE TRANSMEMBRANE RECEPTOR ROR"/>
    <property type="match status" value="1"/>
</dbReference>
<dbReference type="InterPro" id="IPR050122">
    <property type="entry name" value="RTK"/>
</dbReference>
<dbReference type="PROSITE" id="PS50011">
    <property type="entry name" value="PROTEIN_KINASE_DOM"/>
    <property type="match status" value="1"/>
</dbReference>
<proteinExistence type="predicted"/>
<dbReference type="GO" id="GO:0007169">
    <property type="term" value="P:cell surface receptor protein tyrosine kinase signaling pathway"/>
    <property type="evidence" value="ECO:0007669"/>
    <property type="project" value="TreeGrafter"/>
</dbReference>
<keyword evidence="3" id="KW-1185">Reference proteome</keyword>
<evidence type="ECO:0000259" key="1">
    <source>
        <dbReference type="PROSITE" id="PS50011"/>
    </source>
</evidence>
<dbReference type="SUPFAM" id="SSF56112">
    <property type="entry name" value="Protein kinase-like (PK-like)"/>
    <property type="match status" value="1"/>
</dbReference>
<dbReference type="Proteomes" id="UP000789375">
    <property type="component" value="Unassembled WGS sequence"/>
</dbReference>
<dbReference type="AlphaFoldDB" id="A0A9N9NFH2"/>
<sequence length="136" mass="15786">NNASKWIENALKSEKIKFIPFNQLINPKQLTNGGFGSIMKATWIKTGIPIIYKKLTNIKSIKSNILDAFIHELQIHLHLDHSDRIIRCFGISKDHEDYLLIMQYANDGDLQNYLKKNFKNLTWNDKKKLAFQIAEG</sequence>
<dbReference type="InterPro" id="IPR011009">
    <property type="entry name" value="Kinase-like_dom_sf"/>
</dbReference>
<dbReference type="InterPro" id="IPR001245">
    <property type="entry name" value="Ser-Thr/Tyr_kinase_cat_dom"/>
</dbReference>
<accession>A0A9N9NFH2</accession>
<dbReference type="GO" id="GO:0043235">
    <property type="term" value="C:receptor complex"/>
    <property type="evidence" value="ECO:0007669"/>
    <property type="project" value="TreeGrafter"/>
</dbReference>
<feature type="non-terminal residue" evidence="2">
    <location>
        <position position="1"/>
    </location>
</feature>
<evidence type="ECO:0000313" key="3">
    <source>
        <dbReference type="Proteomes" id="UP000789375"/>
    </source>
</evidence>
<dbReference type="Gene3D" id="1.10.510.10">
    <property type="entry name" value="Transferase(Phosphotransferase) domain 1"/>
    <property type="match status" value="1"/>
</dbReference>
<protein>
    <submittedName>
        <fullName evidence="2">6981_t:CDS:1</fullName>
    </submittedName>
</protein>
<evidence type="ECO:0000313" key="2">
    <source>
        <dbReference type="EMBL" id="CAG8732872.1"/>
    </source>
</evidence>
<dbReference type="PANTHER" id="PTHR24416">
    <property type="entry name" value="TYROSINE-PROTEIN KINASE RECEPTOR"/>
    <property type="match status" value="1"/>
</dbReference>
<reference evidence="2" key="1">
    <citation type="submission" date="2021-06" db="EMBL/GenBank/DDBJ databases">
        <authorList>
            <person name="Kallberg Y."/>
            <person name="Tangrot J."/>
            <person name="Rosling A."/>
        </authorList>
    </citation>
    <scope>NUCLEOTIDE SEQUENCE</scope>
    <source>
        <strain evidence="2">87-6 pot B 2015</strain>
    </source>
</reference>
<feature type="non-terminal residue" evidence="2">
    <location>
        <position position="136"/>
    </location>
</feature>
<gene>
    <name evidence="2" type="ORF">FMOSSE_LOCUS15731</name>
</gene>